<dbReference type="AlphaFoldDB" id="A0A7H1Q3M0"/>
<reference evidence="2 3" key="1">
    <citation type="submission" date="2020-04" db="EMBL/GenBank/DDBJ databases">
        <title>Characterization and engineering of Streptomyces griseofuscus DSM40191 as a potential heterologous host for expression of BGCs.</title>
        <authorList>
            <person name="Gren T."/>
            <person name="Whitford C.M."/>
            <person name="Mohite O.S."/>
            <person name="Joergensen T.S."/>
            <person name="Nielsen J.B."/>
            <person name="Lee S.Y."/>
            <person name="Weber T."/>
        </authorList>
    </citation>
    <scope>NUCLEOTIDE SEQUENCE [LARGE SCALE GENOMIC DNA]</scope>
    <source>
        <strain evidence="2 3">DSM 40191</strain>
    </source>
</reference>
<sequence length="174" mass="19680">MTGKYLETPERYGGEPLYGNLPDDYRQAERPFTVTVRGPERHDCSGRSGSATRYVLDACSTEKAWAAALAWHMAGEETPDCYVVADESYEGLPQGQHELGHVDLRPEHERRRGLDELADDATELLGRYDGLTGTYTRGDGRVPPEWQEAYDNTRRSFWRDGWGLVRQLASLDGR</sequence>
<dbReference type="KEGG" id="sgf:HEP81_04627"/>
<proteinExistence type="predicted"/>
<organism evidence="2 3">
    <name type="scientific">Streptomyces griseofuscus</name>
    <dbReference type="NCBI Taxonomy" id="146922"/>
    <lineage>
        <taxon>Bacteria</taxon>
        <taxon>Bacillati</taxon>
        <taxon>Actinomycetota</taxon>
        <taxon>Actinomycetes</taxon>
        <taxon>Kitasatosporales</taxon>
        <taxon>Streptomycetaceae</taxon>
        <taxon>Streptomyces</taxon>
    </lineage>
</organism>
<protein>
    <submittedName>
        <fullName evidence="2">Uncharacterized protein</fullName>
    </submittedName>
</protein>
<dbReference type="EMBL" id="CP051006">
    <property type="protein sequence ID" value="QNT94900.1"/>
    <property type="molecule type" value="Genomic_DNA"/>
</dbReference>
<dbReference type="GeneID" id="91464178"/>
<accession>A0A7H1Q3M0</accession>
<feature type="region of interest" description="Disordered" evidence="1">
    <location>
        <begin position="1"/>
        <end position="24"/>
    </location>
</feature>
<gene>
    <name evidence="2" type="ORF">HEP81_04627</name>
</gene>
<name>A0A7H1Q3M0_9ACTN</name>
<dbReference type="Proteomes" id="UP000516422">
    <property type="component" value="Chromosome"/>
</dbReference>
<evidence type="ECO:0000313" key="2">
    <source>
        <dbReference type="EMBL" id="QNT94900.1"/>
    </source>
</evidence>
<evidence type="ECO:0000256" key="1">
    <source>
        <dbReference type="SAM" id="MobiDB-lite"/>
    </source>
</evidence>
<evidence type="ECO:0000313" key="3">
    <source>
        <dbReference type="Proteomes" id="UP000516422"/>
    </source>
</evidence>
<dbReference type="RefSeq" id="WP_037653647.1">
    <property type="nucleotide sequence ID" value="NZ_CP051006.1"/>
</dbReference>